<dbReference type="GO" id="GO:0043565">
    <property type="term" value="F:sequence-specific DNA binding"/>
    <property type="evidence" value="ECO:0007669"/>
    <property type="project" value="InterPro"/>
</dbReference>
<dbReference type="InterPro" id="IPR018771">
    <property type="entry name" value="PocR_dom"/>
</dbReference>
<evidence type="ECO:0000256" key="1">
    <source>
        <dbReference type="ARBA" id="ARBA00023015"/>
    </source>
</evidence>
<dbReference type="SUPFAM" id="SSF46689">
    <property type="entry name" value="Homeodomain-like"/>
    <property type="match status" value="2"/>
</dbReference>
<dbReference type="HOGENOM" id="CLU_036605_0_1_9"/>
<keyword evidence="3" id="KW-0804">Transcription</keyword>
<dbReference type="PROSITE" id="PS00041">
    <property type="entry name" value="HTH_ARAC_FAMILY_1"/>
    <property type="match status" value="1"/>
</dbReference>
<reference evidence="5 6" key="1">
    <citation type="submission" date="2014-06" db="EMBL/GenBank/DDBJ databases">
        <title>Genome characterization of distinct group I Clostridium botulinum lineages.</title>
        <authorList>
            <person name="Giordani F."/>
            <person name="Anselmo A."/>
            <person name="Fillo S."/>
            <person name="Palozzi A.M."/>
            <person name="Fortunato A."/>
            <person name="Gentile B."/>
            <person name="Ciammaruconi A."/>
            <person name="Anniballi F."/>
            <person name="De Medici D."/>
            <person name="Lista F."/>
        </authorList>
    </citation>
    <scope>NUCLEOTIDE SEQUENCE [LARGE SCALE GENOMIC DNA]</scope>
    <source>
        <strain evidence="5 6">B2 450</strain>
    </source>
</reference>
<keyword evidence="2" id="KW-0238">DNA-binding</keyword>
<dbReference type="PROSITE" id="PS01124">
    <property type="entry name" value="HTH_ARAC_FAMILY_2"/>
    <property type="match status" value="1"/>
</dbReference>
<dbReference type="InterPro" id="IPR009057">
    <property type="entry name" value="Homeodomain-like_sf"/>
</dbReference>
<dbReference type="Pfam" id="PF12833">
    <property type="entry name" value="HTH_18"/>
    <property type="match status" value="1"/>
</dbReference>
<dbReference type="SMART" id="SM00342">
    <property type="entry name" value="HTH_ARAC"/>
    <property type="match status" value="1"/>
</dbReference>
<feature type="domain" description="HTH araC/xylS-type" evidence="4">
    <location>
        <begin position="243"/>
        <end position="341"/>
    </location>
</feature>
<dbReference type="PANTHER" id="PTHR43280">
    <property type="entry name" value="ARAC-FAMILY TRANSCRIPTIONAL REGULATOR"/>
    <property type="match status" value="1"/>
</dbReference>
<evidence type="ECO:0000256" key="3">
    <source>
        <dbReference type="ARBA" id="ARBA00023163"/>
    </source>
</evidence>
<dbReference type="Pfam" id="PF10114">
    <property type="entry name" value="PocR"/>
    <property type="match status" value="1"/>
</dbReference>
<dbReference type="GO" id="GO:0003700">
    <property type="term" value="F:DNA-binding transcription factor activity"/>
    <property type="evidence" value="ECO:0007669"/>
    <property type="project" value="InterPro"/>
</dbReference>
<dbReference type="OrthoDB" id="1410840at2"/>
<sequence>MIKENLNLDKVIDLKKWVKLQDSLSLVTKAAIIIVDYKGNPVTKHSGCNRFCSAVRSNPHLVKYCQKCDSRGGLEAVRLNKPYIYLCHYNIVDIAIPIIVDGKYIGAIMAGQIKLSDYNASDFLEQIVITPKNSIARHALEEFKEYYDEIPVLSLKEVKEIANMLFSLCNYLVEEALNKNLISEIYQKTVTSESKIDSNTLTGYTMKNIEHAKKEISNALLNSYVKENLSSDNLDISVSNTLKPAIEYIYNHKSENITAKKMAEVCHISPSYFSRLFAKETGKSFSSFVSNLKIDWAKNLLEETDMHVNEISDELGFNETGYFIKIFKKYEGVTPFVYGKYCKKNKKY</sequence>
<name>A0A0D0ZWB1_CLOBO</name>
<dbReference type="Proteomes" id="UP000032250">
    <property type="component" value="Unassembled WGS sequence"/>
</dbReference>
<dbReference type="InterPro" id="IPR018060">
    <property type="entry name" value="HTH_AraC"/>
</dbReference>
<dbReference type="AlphaFoldDB" id="A0A0D0ZWB1"/>
<evidence type="ECO:0000256" key="2">
    <source>
        <dbReference type="ARBA" id="ARBA00023125"/>
    </source>
</evidence>
<gene>
    <name evidence="5" type="ORF">N495_04980</name>
</gene>
<evidence type="ECO:0000259" key="4">
    <source>
        <dbReference type="PROSITE" id="PS01124"/>
    </source>
</evidence>
<accession>A0A0D0ZWB1</accession>
<dbReference type="Gene3D" id="1.10.10.60">
    <property type="entry name" value="Homeodomain-like"/>
    <property type="match status" value="2"/>
</dbReference>
<dbReference type="EMBL" id="JXSU01000007">
    <property type="protein sequence ID" value="KIS22963.1"/>
    <property type="molecule type" value="Genomic_DNA"/>
</dbReference>
<dbReference type="PANTHER" id="PTHR43280:SF28">
    <property type="entry name" value="HTH-TYPE TRANSCRIPTIONAL ACTIVATOR RHAS"/>
    <property type="match status" value="1"/>
</dbReference>
<comment type="caution">
    <text evidence="5">The sequence shown here is derived from an EMBL/GenBank/DDBJ whole genome shotgun (WGS) entry which is preliminary data.</text>
</comment>
<organism evidence="5 6">
    <name type="scientific">Clostridium botulinum B2 450</name>
    <dbReference type="NCBI Taxonomy" id="1379739"/>
    <lineage>
        <taxon>Bacteria</taxon>
        <taxon>Bacillati</taxon>
        <taxon>Bacillota</taxon>
        <taxon>Clostridia</taxon>
        <taxon>Eubacteriales</taxon>
        <taxon>Clostridiaceae</taxon>
        <taxon>Clostridium</taxon>
    </lineage>
</organism>
<evidence type="ECO:0000313" key="6">
    <source>
        <dbReference type="Proteomes" id="UP000032250"/>
    </source>
</evidence>
<dbReference type="PATRIC" id="fig|1379739.3.peg.1319"/>
<protein>
    <submittedName>
        <fullName evidence="5">Chemotaxis protein CheY</fullName>
    </submittedName>
</protein>
<keyword evidence="1" id="KW-0805">Transcription regulation</keyword>
<proteinExistence type="predicted"/>
<dbReference type="InterPro" id="IPR018062">
    <property type="entry name" value="HTH_AraC-typ_CS"/>
</dbReference>
<dbReference type="RefSeq" id="WP_042386363.1">
    <property type="nucleotide sequence ID" value="NZ_JXSU01000007.1"/>
</dbReference>
<evidence type="ECO:0000313" key="5">
    <source>
        <dbReference type="EMBL" id="KIS22963.1"/>
    </source>
</evidence>